<keyword evidence="1" id="KW-1133">Transmembrane helix</keyword>
<dbReference type="RefSeq" id="WP_386770515.1">
    <property type="nucleotide sequence ID" value="NZ_JBHRUG010000001.1"/>
</dbReference>
<evidence type="ECO:0000259" key="2">
    <source>
        <dbReference type="Pfam" id="PF01957"/>
    </source>
</evidence>
<organism evidence="4 5">
    <name type="scientific">Litchfieldella rifensis</name>
    <dbReference type="NCBI Taxonomy" id="762643"/>
    <lineage>
        <taxon>Bacteria</taxon>
        <taxon>Pseudomonadati</taxon>
        <taxon>Pseudomonadota</taxon>
        <taxon>Gammaproteobacteria</taxon>
        <taxon>Oceanospirillales</taxon>
        <taxon>Halomonadaceae</taxon>
        <taxon>Litchfieldella</taxon>
    </lineage>
</organism>
<dbReference type="EMBL" id="JBHRUG010000001">
    <property type="protein sequence ID" value="MFC3282097.1"/>
    <property type="molecule type" value="Genomic_DNA"/>
</dbReference>
<feature type="transmembrane region" description="Helical" evidence="1">
    <location>
        <begin position="118"/>
        <end position="136"/>
    </location>
</feature>
<protein>
    <submittedName>
        <fullName evidence="4">Transposase domain-containing protein</fullName>
    </submittedName>
</protein>
<proteinExistence type="predicted"/>
<dbReference type="InterPro" id="IPR002810">
    <property type="entry name" value="NfeD-like_C"/>
</dbReference>
<dbReference type="InterPro" id="IPR012340">
    <property type="entry name" value="NA-bd_OB-fold"/>
</dbReference>
<accession>A0ABV7LHV5</accession>
<evidence type="ECO:0000259" key="3">
    <source>
        <dbReference type="Pfam" id="PF13817"/>
    </source>
</evidence>
<keyword evidence="1" id="KW-0472">Membrane</keyword>
<comment type="caution">
    <text evidence="4">The sequence shown here is derived from an EMBL/GenBank/DDBJ whole genome shotgun (WGS) entry which is preliminary data.</text>
</comment>
<dbReference type="InterPro" id="IPR039552">
    <property type="entry name" value="IS66_C"/>
</dbReference>
<name>A0ABV7LHV5_9GAMM</name>
<gene>
    <name evidence="4" type="ORF">ACFOEV_00565</name>
</gene>
<dbReference type="Proteomes" id="UP001595579">
    <property type="component" value="Unassembled WGS sequence"/>
</dbReference>
<dbReference type="Pfam" id="PF13817">
    <property type="entry name" value="DDE_Tnp_IS66_C"/>
    <property type="match status" value="1"/>
</dbReference>
<keyword evidence="1" id="KW-0812">Transmembrane</keyword>
<evidence type="ECO:0000313" key="5">
    <source>
        <dbReference type="Proteomes" id="UP001595579"/>
    </source>
</evidence>
<feature type="transmembrane region" description="Helical" evidence="1">
    <location>
        <begin position="142"/>
        <end position="161"/>
    </location>
</feature>
<feature type="domain" description="Transposase IS66 C-terminal" evidence="3">
    <location>
        <begin position="17"/>
        <end position="54"/>
    </location>
</feature>
<sequence>MFSQSVKGVTANANLYSLFETAKANGLEPHAYLRYLFAELPRAKTVATIEALLPGNLDKVQIKISQSSAYFTERLRKNPISEAMIRLLRLLARPIVSPFRHFCRHTTTGMPRSQRTSMWLVILDLVAVAVAVAAVIAEALRWVEAVILVLGFSILTDLMIVRSMERTRHVDAKSGVEAMLGSAAVVEKDFEVAGQHARGRVRYNSESWAARAETRDAPKRGETVTIVAVHGITLHVARQNGDTPRE</sequence>
<evidence type="ECO:0000313" key="4">
    <source>
        <dbReference type="EMBL" id="MFC3282097.1"/>
    </source>
</evidence>
<feature type="domain" description="NfeD-like C-terminal" evidence="2">
    <location>
        <begin position="176"/>
        <end position="237"/>
    </location>
</feature>
<dbReference type="Gene3D" id="2.40.50.140">
    <property type="entry name" value="Nucleic acid-binding proteins"/>
    <property type="match status" value="1"/>
</dbReference>
<evidence type="ECO:0000256" key="1">
    <source>
        <dbReference type="SAM" id="Phobius"/>
    </source>
</evidence>
<keyword evidence="5" id="KW-1185">Reference proteome</keyword>
<dbReference type="Pfam" id="PF01957">
    <property type="entry name" value="NfeD"/>
    <property type="match status" value="1"/>
</dbReference>
<reference evidence="5" key="1">
    <citation type="journal article" date="2019" name="Int. J. Syst. Evol. Microbiol.">
        <title>The Global Catalogue of Microorganisms (GCM) 10K type strain sequencing project: providing services to taxonomists for standard genome sequencing and annotation.</title>
        <authorList>
            <consortium name="The Broad Institute Genomics Platform"/>
            <consortium name="The Broad Institute Genome Sequencing Center for Infectious Disease"/>
            <person name="Wu L."/>
            <person name="Ma J."/>
        </authorList>
    </citation>
    <scope>NUCLEOTIDE SEQUENCE [LARGE SCALE GENOMIC DNA]</scope>
    <source>
        <strain evidence="5">CECT 7698</strain>
    </source>
</reference>